<accession>A0A5Q2QA71</accession>
<dbReference type="InterPro" id="IPR021830">
    <property type="entry name" value="DUF3422"/>
</dbReference>
<evidence type="ECO:0000313" key="2">
    <source>
        <dbReference type="EMBL" id="QGG79884.1"/>
    </source>
</evidence>
<name>A0A5Q2QA71_9GAMM</name>
<keyword evidence="3" id="KW-1185">Reference proteome</keyword>
<gene>
    <name evidence="2" type="ORF">GH975_04550</name>
</gene>
<protein>
    <submittedName>
        <fullName evidence="2">DUF3422 family protein</fullName>
    </submittedName>
</protein>
<dbReference type="OrthoDB" id="9767470at2"/>
<feature type="transmembrane region" description="Helical" evidence="1">
    <location>
        <begin position="329"/>
        <end position="351"/>
    </location>
</feature>
<organism evidence="2 3">
    <name type="scientific">Litorivicinus lipolyticus</name>
    <dbReference type="NCBI Taxonomy" id="418701"/>
    <lineage>
        <taxon>Bacteria</taxon>
        <taxon>Pseudomonadati</taxon>
        <taxon>Pseudomonadota</taxon>
        <taxon>Gammaproteobacteria</taxon>
        <taxon>Oceanospirillales</taxon>
        <taxon>Litorivicinaceae</taxon>
        <taxon>Litorivicinus</taxon>
    </lineage>
</organism>
<reference evidence="2 3" key="1">
    <citation type="submission" date="2019-11" db="EMBL/GenBank/DDBJ databases">
        <authorList>
            <person name="Khan S.A."/>
            <person name="Jeon C.O."/>
            <person name="Chun B.H."/>
        </authorList>
    </citation>
    <scope>NUCLEOTIDE SEQUENCE [LARGE SCALE GENOMIC DNA]</scope>
    <source>
        <strain evidence="2 3">IMCC 1097</strain>
    </source>
</reference>
<keyword evidence="1" id="KW-0472">Membrane</keyword>
<dbReference type="Proteomes" id="UP000388235">
    <property type="component" value="Chromosome"/>
</dbReference>
<proteinExistence type="predicted"/>
<keyword evidence="1" id="KW-0812">Transmembrane</keyword>
<dbReference type="EMBL" id="CP045871">
    <property type="protein sequence ID" value="QGG79884.1"/>
    <property type="molecule type" value="Genomic_DNA"/>
</dbReference>
<sequence length="384" mass="42688">MTDQLRQLAHAELHARPFPRFDADWPILLMCVQTSPDQLAAVWAWLQLNIPPLPPKPTAGAWTLQSGQLDLRVEQHTEFLAISWRAPGGTELAPDWLAAAPMDILVLTHFVATDAAALAAHGASSSSLLGGTLQVATDFAIDPQGLCQWRYAFTQPQTPDSRGRAMQMLMEVETYRVLSLIQMDKVRAAHPALQAIAKAERGDSDPTELALLERNEHELDALWQSLNWRVSACRAYHDLVFQRLLDLDDQRLGELPSVTEFLRRRMTPAIATSETVMRRHQELAQSISRRANLVRTRLQLNLETQNSALLSSLKQTAQRQIRLQSTVEGLSTVAISYYALGLLSAAIAPWVDKANAGLVKTALVPLVIGAVWLTLQRIKRKLDA</sequence>
<dbReference type="AlphaFoldDB" id="A0A5Q2QA71"/>
<dbReference type="Pfam" id="PF11902">
    <property type="entry name" value="DUF3422"/>
    <property type="match status" value="1"/>
</dbReference>
<evidence type="ECO:0000313" key="3">
    <source>
        <dbReference type="Proteomes" id="UP000388235"/>
    </source>
</evidence>
<dbReference type="KEGG" id="llp:GH975_04550"/>
<dbReference type="RefSeq" id="WP_153713388.1">
    <property type="nucleotide sequence ID" value="NZ_CP045871.1"/>
</dbReference>
<keyword evidence="1" id="KW-1133">Transmembrane helix</keyword>
<feature type="transmembrane region" description="Helical" evidence="1">
    <location>
        <begin position="357"/>
        <end position="375"/>
    </location>
</feature>
<evidence type="ECO:0000256" key="1">
    <source>
        <dbReference type="SAM" id="Phobius"/>
    </source>
</evidence>